<dbReference type="InterPro" id="IPR000453">
    <property type="entry name" value="Chorismate_synth"/>
</dbReference>
<feature type="region of interest" description="Disordered" evidence="13">
    <location>
        <begin position="41"/>
        <end position="69"/>
    </location>
</feature>
<evidence type="ECO:0000256" key="7">
    <source>
        <dbReference type="ARBA" id="ARBA00022827"/>
    </source>
</evidence>
<keyword evidence="10 11" id="KW-0456">Lyase</keyword>
<comment type="caution">
    <text evidence="14">The sequence shown here is derived from an EMBL/GenBank/DDBJ whole genome shotgun (WGS) entry which is preliminary data.</text>
</comment>
<comment type="function">
    <text evidence="11">Catalyzes the anti-1,4-elimination of the C-3 phosphate and the C-6 proR hydrogen from 5-enolpyruvylshikimate-3-phosphate (EPSP) to yield chorismate, which is the branch point compound that serves as the starting substrate for the three terminal pathways of aromatic amino acid biosynthesis. This reaction introduces a second double bond into the aromatic ring system.</text>
</comment>
<feature type="binding site" evidence="11">
    <location>
        <begin position="318"/>
        <end position="322"/>
    </location>
    <ligand>
        <name>FMN</name>
        <dbReference type="ChEBI" id="CHEBI:58210"/>
    </ligand>
</feature>
<dbReference type="GO" id="GO:0004107">
    <property type="term" value="F:chorismate synthase activity"/>
    <property type="evidence" value="ECO:0007669"/>
    <property type="project" value="UniProtKB-EC"/>
</dbReference>
<dbReference type="Gene3D" id="3.60.150.10">
    <property type="entry name" value="Chorismate synthase AroC"/>
    <property type="match status" value="1"/>
</dbReference>
<dbReference type="NCBIfam" id="NF003793">
    <property type="entry name" value="PRK05382.1"/>
    <property type="match status" value="1"/>
</dbReference>
<evidence type="ECO:0000256" key="9">
    <source>
        <dbReference type="ARBA" id="ARBA00023141"/>
    </source>
</evidence>
<organism evidence="14 15">
    <name type="scientific">Patulibacter brassicae</name>
    <dbReference type="NCBI Taxonomy" id="1705717"/>
    <lineage>
        <taxon>Bacteria</taxon>
        <taxon>Bacillati</taxon>
        <taxon>Actinomycetota</taxon>
        <taxon>Thermoleophilia</taxon>
        <taxon>Solirubrobacterales</taxon>
        <taxon>Patulibacteraceae</taxon>
        <taxon>Patulibacter</taxon>
    </lineage>
</organism>
<comment type="catalytic activity">
    <reaction evidence="11 12">
        <text>5-O-(1-carboxyvinyl)-3-phosphoshikimate = chorismate + phosphate</text>
        <dbReference type="Rhea" id="RHEA:21020"/>
        <dbReference type="ChEBI" id="CHEBI:29748"/>
        <dbReference type="ChEBI" id="CHEBI:43474"/>
        <dbReference type="ChEBI" id="CHEBI:57701"/>
        <dbReference type="EC" id="4.2.3.5"/>
    </reaction>
</comment>
<accession>A0ABU4VQX4</accession>
<comment type="cofactor">
    <cofactor evidence="11 12">
        <name>FMNH2</name>
        <dbReference type="ChEBI" id="CHEBI:57618"/>
    </cofactor>
    <text evidence="11 12">Reduced FMN (FMNH(2)).</text>
</comment>
<evidence type="ECO:0000256" key="3">
    <source>
        <dbReference type="ARBA" id="ARBA00013036"/>
    </source>
</evidence>
<gene>
    <name evidence="11 14" type="primary">aroC</name>
    <name evidence="14" type="ORF">SK069_18010</name>
</gene>
<feature type="binding site" evidence="11">
    <location>
        <position position="47"/>
    </location>
    <ligand>
        <name>NADP(+)</name>
        <dbReference type="ChEBI" id="CHEBI:58349"/>
    </ligand>
</feature>
<dbReference type="InterPro" id="IPR035904">
    <property type="entry name" value="Chorismate_synth_AroC_sf"/>
</dbReference>
<keyword evidence="7 11" id="KW-0274">FAD</keyword>
<dbReference type="PIRSF" id="PIRSF001456">
    <property type="entry name" value="Chorismate_synth"/>
    <property type="match status" value="1"/>
</dbReference>
<feature type="binding site" evidence="11">
    <location>
        <position position="303"/>
    </location>
    <ligand>
        <name>FMN</name>
        <dbReference type="ChEBI" id="CHEBI:58210"/>
    </ligand>
</feature>
<feature type="binding site" evidence="11">
    <location>
        <position position="41"/>
    </location>
    <ligand>
        <name>NADP(+)</name>
        <dbReference type="ChEBI" id="CHEBI:58349"/>
    </ligand>
</feature>
<dbReference type="HAMAP" id="MF_00300">
    <property type="entry name" value="Chorismate_synth"/>
    <property type="match status" value="1"/>
</dbReference>
<evidence type="ECO:0000256" key="8">
    <source>
        <dbReference type="ARBA" id="ARBA00022857"/>
    </source>
</evidence>
<comment type="subunit">
    <text evidence="11">Homotetramer.</text>
</comment>
<dbReference type="RefSeq" id="WP_319955649.1">
    <property type="nucleotide sequence ID" value="NZ_JAXAVX010000015.1"/>
</dbReference>
<dbReference type="InterPro" id="IPR020541">
    <property type="entry name" value="Chorismate_synthase_CS"/>
</dbReference>
<feature type="binding site" evidence="11">
    <location>
        <begin position="250"/>
        <end position="251"/>
    </location>
    <ligand>
        <name>FMN</name>
        <dbReference type="ChEBI" id="CHEBI:58210"/>
    </ligand>
</feature>
<evidence type="ECO:0000313" key="14">
    <source>
        <dbReference type="EMBL" id="MDX8153499.1"/>
    </source>
</evidence>
<keyword evidence="8 11" id="KW-0521">NADP</keyword>
<dbReference type="PROSITE" id="PS00788">
    <property type="entry name" value="CHORISMATE_SYNTHASE_2"/>
    <property type="match status" value="1"/>
</dbReference>
<keyword evidence="5 11" id="KW-0285">Flavoprotein</keyword>
<dbReference type="PANTHER" id="PTHR21085">
    <property type="entry name" value="CHORISMATE SYNTHASE"/>
    <property type="match status" value="1"/>
</dbReference>
<dbReference type="PROSITE" id="PS00787">
    <property type="entry name" value="CHORISMATE_SYNTHASE_1"/>
    <property type="match status" value="1"/>
</dbReference>
<dbReference type="Pfam" id="PF01264">
    <property type="entry name" value="Chorismate_synt"/>
    <property type="match status" value="1"/>
</dbReference>
<dbReference type="SUPFAM" id="SSF103263">
    <property type="entry name" value="Chorismate synthase, AroC"/>
    <property type="match status" value="1"/>
</dbReference>
<dbReference type="PANTHER" id="PTHR21085:SF0">
    <property type="entry name" value="CHORISMATE SYNTHASE"/>
    <property type="match status" value="1"/>
</dbReference>
<evidence type="ECO:0000256" key="6">
    <source>
        <dbReference type="ARBA" id="ARBA00022643"/>
    </source>
</evidence>
<evidence type="ECO:0000256" key="2">
    <source>
        <dbReference type="ARBA" id="ARBA00008014"/>
    </source>
</evidence>
<evidence type="ECO:0000256" key="13">
    <source>
        <dbReference type="SAM" id="MobiDB-lite"/>
    </source>
</evidence>
<reference evidence="14 15" key="1">
    <citation type="submission" date="2023-11" db="EMBL/GenBank/DDBJ databases">
        <authorList>
            <person name="Xu M."/>
            <person name="Jiang T."/>
        </authorList>
    </citation>
    <scope>NUCLEOTIDE SEQUENCE [LARGE SCALE GENOMIC DNA]</scope>
    <source>
        <strain evidence="14 15">SD</strain>
    </source>
</reference>
<keyword evidence="6 11" id="KW-0288">FMN</keyword>
<keyword evidence="4 11" id="KW-0028">Amino-acid biosynthesis</keyword>
<evidence type="ECO:0000256" key="10">
    <source>
        <dbReference type="ARBA" id="ARBA00023239"/>
    </source>
</evidence>
<evidence type="ECO:0000256" key="1">
    <source>
        <dbReference type="ARBA" id="ARBA00005044"/>
    </source>
</evidence>
<proteinExistence type="inferred from homology"/>
<dbReference type="Proteomes" id="UP001277761">
    <property type="component" value="Unassembled WGS sequence"/>
</dbReference>
<dbReference type="EC" id="4.2.3.5" evidence="3 11"/>
<keyword evidence="15" id="KW-1185">Reference proteome</keyword>
<keyword evidence="9 11" id="KW-0057">Aromatic amino acid biosynthesis</keyword>
<protein>
    <recommendedName>
        <fullName evidence="3 11">Chorismate synthase</fullName>
        <shortName evidence="11">CS</shortName>
        <ecNumber evidence="3 11">4.2.3.5</ecNumber>
    </recommendedName>
    <alternativeName>
        <fullName evidence="11">5-enolpyruvylshikimate-3-phosphate phospholyase</fullName>
    </alternativeName>
</protein>
<feature type="binding site" evidence="11">
    <location>
        <begin position="129"/>
        <end position="131"/>
    </location>
    <ligand>
        <name>FMN</name>
        <dbReference type="ChEBI" id="CHEBI:58210"/>
    </ligand>
</feature>
<evidence type="ECO:0000313" key="15">
    <source>
        <dbReference type="Proteomes" id="UP001277761"/>
    </source>
</evidence>
<evidence type="ECO:0000256" key="12">
    <source>
        <dbReference type="RuleBase" id="RU000605"/>
    </source>
</evidence>
<comment type="pathway">
    <text evidence="1 11 12">Metabolic intermediate biosynthesis; chorismate biosynthesis; chorismate from D-erythrose 4-phosphate and phosphoenolpyruvate: step 7/7.</text>
</comment>
<dbReference type="CDD" id="cd07304">
    <property type="entry name" value="Chorismate_synthase"/>
    <property type="match status" value="1"/>
</dbReference>
<dbReference type="EMBL" id="JAXAVX010000015">
    <property type="protein sequence ID" value="MDX8153499.1"/>
    <property type="molecule type" value="Genomic_DNA"/>
</dbReference>
<name>A0ABU4VQX4_9ACTN</name>
<sequence length="401" mass="42480">MSLTLTTAGESHGPGLTAIVEGLPAGLELDREAINRDMARRQLGHGRGGRMKIEKDAAEPTAGVRHGRTLGGPIALQVANRDYANWEERMNPWPVEADVPPVHMPRPGHADLVGAWKYGHDDVRNVLERASARETAARVAGGALAKAFLSALGVEIRSHVTQIGPVTAPQRDRPLVVADFEGVDEDPVRCLDAEASKAMVAHITAERKNNESIGGTYEVVVYGLAPGIGSHVSWTERLDGRLAQAICSIQAHKGVEFGDGFDLAATPGSQAQDEIFGVEDVADGDERTGAVRRRTNHAGGLEGGMTNGQPLVVRAVVKPIPTITKPLRSVDLATGEPAKALRERTDNCVVPAAGVVGEAMIAFVLASAYREKFGGDHIDDVRAALAAYQERIGWVGAPIGA</sequence>
<evidence type="ECO:0000256" key="11">
    <source>
        <dbReference type="HAMAP-Rule" id="MF_00300"/>
    </source>
</evidence>
<evidence type="ECO:0000256" key="5">
    <source>
        <dbReference type="ARBA" id="ARBA00022630"/>
    </source>
</evidence>
<evidence type="ECO:0000256" key="4">
    <source>
        <dbReference type="ARBA" id="ARBA00022605"/>
    </source>
</evidence>
<comment type="similarity">
    <text evidence="2 11 12">Belongs to the chorismate synthase family.</text>
</comment>
<dbReference type="NCBIfam" id="TIGR00033">
    <property type="entry name" value="aroC"/>
    <property type="match status" value="1"/>
</dbReference>
<feature type="binding site" evidence="11">
    <location>
        <position position="344"/>
    </location>
    <ligand>
        <name>FMN</name>
        <dbReference type="ChEBI" id="CHEBI:58210"/>
    </ligand>
</feature>